<dbReference type="Proteomes" id="UP000239576">
    <property type="component" value="Unassembled WGS sequence"/>
</dbReference>
<evidence type="ECO:0000256" key="1">
    <source>
        <dbReference type="SAM" id="Phobius"/>
    </source>
</evidence>
<feature type="transmembrane region" description="Helical" evidence="1">
    <location>
        <begin position="12"/>
        <end position="33"/>
    </location>
</feature>
<keyword evidence="3" id="KW-1185">Reference proteome</keyword>
<comment type="caution">
    <text evidence="2">The sequence shown here is derived from an EMBL/GenBank/DDBJ whole genome shotgun (WGS) entry which is preliminary data.</text>
</comment>
<reference evidence="3" key="1">
    <citation type="submission" date="2018-02" db="EMBL/GenBank/DDBJ databases">
        <authorList>
            <person name="Moore K."/>
            <person name="Momper L."/>
        </authorList>
    </citation>
    <scope>NUCLEOTIDE SEQUENCE [LARGE SCALE GENOMIC DNA]</scope>
    <source>
        <strain evidence="3">ULC18</strain>
    </source>
</reference>
<evidence type="ECO:0000313" key="3">
    <source>
        <dbReference type="Proteomes" id="UP000239576"/>
    </source>
</evidence>
<reference evidence="2 3" key="2">
    <citation type="submission" date="2018-03" db="EMBL/GenBank/DDBJ databases">
        <title>The ancient ancestry and fast evolution of plastids.</title>
        <authorList>
            <person name="Moore K.R."/>
            <person name="Magnabosco C."/>
            <person name="Momper L."/>
            <person name="Gold D.A."/>
            <person name="Bosak T."/>
            <person name="Fournier G.P."/>
        </authorList>
    </citation>
    <scope>NUCLEOTIDE SEQUENCE [LARGE SCALE GENOMIC DNA]</scope>
    <source>
        <strain evidence="2 3">ULC18</strain>
    </source>
</reference>
<keyword evidence="1" id="KW-0812">Transmembrane</keyword>
<gene>
    <name evidence="2" type="ORF">C7B82_04815</name>
</gene>
<protein>
    <recommendedName>
        <fullName evidence="4">DUF928 domain-containing protein</fullName>
    </recommendedName>
</protein>
<proteinExistence type="predicted"/>
<keyword evidence="1" id="KW-1133">Transmembrane helix</keyword>
<keyword evidence="1" id="KW-0472">Membrane</keyword>
<evidence type="ECO:0008006" key="4">
    <source>
        <dbReference type="Google" id="ProtNLM"/>
    </source>
</evidence>
<dbReference type="Pfam" id="PF06051">
    <property type="entry name" value="DUF928"/>
    <property type="match status" value="1"/>
</dbReference>
<sequence length="278" mass="30514">MTSRRLLVWHRIIGYTLAGVLLGGVLETAIAPLPAHAESILERLHNLIWPPTNRGTASGRRRGGAIRGNCAANHPSAGVKELIALIPQNNEGKTTSAFPTFWFYTPTFQFLPSDQSSANPTPMPVRNGEFMLLDDRGQPALKAPIPVKLPDQSGFGRLTLPSDPSVWVNSKGLEVGKRYNWFFSISCDVKQPAKNPSVRGWIARIDAPPGLAEQLQKTPEKDRYGVYIANDIWFDGFTLLSENRQATPDNWAAALKELELSTVAQAPIVVLQPIKSGK</sequence>
<organism evidence="2 3">
    <name type="scientific">Stenomitos frigidus ULC18</name>
    <dbReference type="NCBI Taxonomy" id="2107698"/>
    <lineage>
        <taxon>Bacteria</taxon>
        <taxon>Bacillati</taxon>
        <taxon>Cyanobacteriota</taxon>
        <taxon>Cyanophyceae</taxon>
        <taxon>Leptolyngbyales</taxon>
        <taxon>Leptolyngbyaceae</taxon>
        <taxon>Stenomitos</taxon>
    </lineage>
</organism>
<accession>A0A2T1EK48</accession>
<dbReference type="AlphaFoldDB" id="A0A2T1EK48"/>
<dbReference type="RefSeq" id="WP_106255182.1">
    <property type="nucleotide sequence ID" value="NZ_CAWNSW010000081.1"/>
</dbReference>
<evidence type="ECO:0000313" key="2">
    <source>
        <dbReference type="EMBL" id="PSB33073.1"/>
    </source>
</evidence>
<dbReference type="OrthoDB" id="513783at2"/>
<dbReference type="InterPro" id="IPR010328">
    <property type="entry name" value="DUF928"/>
</dbReference>
<name>A0A2T1EK48_9CYAN</name>
<dbReference type="EMBL" id="PVWK01000022">
    <property type="protein sequence ID" value="PSB33073.1"/>
    <property type="molecule type" value="Genomic_DNA"/>
</dbReference>